<dbReference type="SMART" id="SM00408">
    <property type="entry name" value="IGc2"/>
    <property type="match status" value="3"/>
</dbReference>
<comment type="caution">
    <text evidence="9">The sequence shown here is derived from an EMBL/GenBank/DDBJ whole genome shotgun (WGS) entry which is preliminary data.</text>
</comment>
<dbReference type="GO" id="GO:0005886">
    <property type="term" value="C:plasma membrane"/>
    <property type="evidence" value="ECO:0007669"/>
    <property type="project" value="TreeGrafter"/>
</dbReference>
<name>A0A443SE34_9ACAR</name>
<dbReference type="GO" id="GO:0050839">
    <property type="term" value="F:cell adhesion molecule binding"/>
    <property type="evidence" value="ECO:0007669"/>
    <property type="project" value="TreeGrafter"/>
</dbReference>
<feature type="compositionally biased region" description="Low complexity" evidence="6">
    <location>
        <begin position="647"/>
        <end position="658"/>
    </location>
</feature>
<dbReference type="Proteomes" id="UP000288716">
    <property type="component" value="Unassembled WGS sequence"/>
</dbReference>
<dbReference type="EMBL" id="NCKV01003393">
    <property type="protein sequence ID" value="RWS25775.1"/>
    <property type="molecule type" value="Genomic_DNA"/>
</dbReference>
<evidence type="ECO:0000256" key="5">
    <source>
        <dbReference type="ARBA" id="ARBA00023319"/>
    </source>
</evidence>
<dbReference type="GO" id="GO:0098609">
    <property type="term" value="P:cell-cell adhesion"/>
    <property type="evidence" value="ECO:0007669"/>
    <property type="project" value="TreeGrafter"/>
</dbReference>
<organism evidence="9 10">
    <name type="scientific">Leptotrombidium deliense</name>
    <dbReference type="NCBI Taxonomy" id="299467"/>
    <lineage>
        <taxon>Eukaryota</taxon>
        <taxon>Metazoa</taxon>
        <taxon>Ecdysozoa</taxon>
        <taxon>Arthropoda</taxon>
        <taxon>Chelicerata</taxon>
        <taxon>Arachnida</taxon>
        <taxon>Acari</taxon>
        <taxon>Acariformes</taxon>
        <taxon>Trombidiformes</taxon>
        <taxon>Prostigmata</taxon>
        <taxon>Anystina</taxon>
        <taxon>Parasitengona</taxon>
        <taxon>Trombiculoidea</taxon>
        <taxon>Trombiculidae</taxon>
        <taxon>Leptotrombidium</taxon>
    </lineage>
</organism>
<dbReference type="InterPro" id="IPR003599">
    <property type="entry name" value="Ig_sub"/>
</dbReference>
<evidence type="ECO:0000256" key="7">
    <source>
        <dbReference type="SAM" id="Phobius"/>
    </source>
</evidence>
<dbReference type="PANTHER" id="PTHR11640">
    <property type="entry name" value="NEPHRIN"/>
    <property type="match status" value="1"/>
</dbReference>
<evidence type="ECO:0000256" key="3">
    <source>
        <dbReference type="ARBA" id="ARBA00023157"/>
    </source>
</evidence>
<dbReference type="InterPro" id="IPR036179">
    <property type="entry name" value="Ig-like_dom_sf"/>
</dbReference>
<keyword evidence="3" id="KW-1015">Disulfide bond</keyword>
<evidence type="ECO:0000256" key="1">
    <source>
        <dbReference type="ARBA" id="ARBA00004479"/>
    </source>
</evidence>
<dbReference type="SMART" id="SM00409">
    <property type="entry name" value="IG"/>
    <property type="match status" value="3"/>
</dbReference>
<accession>A0A443SE34</accession>
<reference evidence="9 10" key="1">
    <citation type="journal article" date="2018" name="Gigascience">
        <title>Genomes of trombidid mites reveal novel predicted allergens and laterally-transferred genes associated with secondary metabolism.</title>
        <authorList>
            <person name="Dong X."/>
            <person name="Chaisiri K."/>
            <person name="Xia D."/>
            <person name="Armstrong S.D."/>
            <person name="Fang Y."/>
            <person name="Donnelly M.J."/>
            <person name="Kadowaki T."/>
            <person name="McGarry J.W."/>
            <person name="Darby A.C."/>
            <person name="Makepeace B.L."/>
        </authorList>
    </citation>
    <scope>NUCLEOTIDE SEQUENCE [LARGE SCALE GENOMIC DNA]</scope>
    <source>
        <strain evidence="9">UoL-UT</strain>
    </source>
</reference>
<keyword evidence="2 7" id="KW-0472">Membrane</keyword>
<dbReference type="CDD" id="cd00096">
    <property type="entry name" value="Ig"/>
    <property type="match status" value="1"/>
</dbReference>
<gene>
    <name evidence="9" type="ORF">B4U80_13045</name>
</gene>
<dbReference type="STRING" id="299467.A0A443SE34"/>
<dbReference type="OrthoDB" id="10056271at2759"/>
<feature type="domain" description="Ig-like" evidence="8">
    <location>
        <begin position="1"/>
        <end position="79"/>
    </location>
</feature>
<feature type="domain" description="Ig-like" evidence="8">
    <location>
        <begin position="184"/>
        <end position="260"/>
    </location>
</feature>
<keyword evidence="5" id="KW-0393">Immunoglobulin domain</keyword>
<comment type="subcellular location">
    <subcellularLocation>
        <location evidence="1">Membrane</location>
        <topology evidence="1">Single-pass type I membrane protein</topology>
    </subcellularLocation>
</comment>
<evidence type="ECO:0000313" key="10">
    <source>
        <dbReference type="Proteomes" id="UP000288716"/>
    </source>
</evidence>
<proteinExistence type="predicted"/>
<dbReference type="Pfam" id="PF13927">
    <property type="entry name" value="Ig_3"/>
    <property type="match status" value="2"/>
</dbReference>
<evidence type="ECO:0000313" key="9">
    <source>
        <dbReference type="EMBL" id="RWS25775.1"/>
    </source>
</evidence>
<dbReference type="Pfam" id="PF07679">
    <property type="entry name" value="I-set"/>
    <property type="match status" value="1"/>
</dbReference>
<feature type="domain" description="Ig-like" evidence="8">
    <location>
        <begin position="362"/>
        <end position="453"/>
    </location>
</feature>
<dbReference type="InterPro" id="IPR013098">
    <property type="entry name" value="Ig_I-set"/>
</dbReference>
<dbReference type="VEuPathDB" id="VectorBase:LDEU006266"/>
<dbReference type="Gene3D" id="2.60.40.10">
    <property type="entry name" value="Immunoglobulins"/>
    <property type="match status" value="4"/>
</dbReference>
<dbReference type="SUPFAM" id="SSF48726">
    <property type="entry name" value="Immunoglobulin"/>
    <property type="match status" value="3"/>
</dbReference>
<dbReference type="PROSITE" id="PS50835">
    <property type="entry name" value="IG_LIKE"/>
    <property type="match status" value="4"/>
</dbReference>
<dbReference type="InterPro" id="IPR013783">
    <property type="entry name" value="Ig-like_fold"/>
</dbReference>
<keyword evidence="10" id="KW-1185">Reference proteome</keyword>
<evidence type="ECO:0000259" key="8">
    <source>
        <dbReference type="PROSITE" id="PS50835"/>
    </source>
</evidence>
<keyword evidence="7" id="KW-0812">Transmembrane</keyword>
<dbReference type="InterPro" id="IPR007110">
    <property type="entry name" value="Ig-like_dom"/>
</dbReference>
<sequence length="692" mass="79166">MIDEKRNQIFCDVIDDKDDENTVQFKWLDASGNEIKNNRNFRVEYPRNRKSSALVFRRFNNDLSGNFTCQVNVSGTQLSARKGVKVVNIRELFNCEKKLKLVESKDIKREHKIFNISVVEDHYFVIIKNGIQLKNSDYTIINNTILLLGDANDSLVAKYEIKLSFEKGETSFIENTIVLVHEKPKIKEPTKTKFNVEENTFFGVACNATGKPKPITKWLKYDKPIALNASLVFENISRQDEGVFTCIAENEIGTDSKSIKIRTFRRPYIEKIFPSTVKEGENTSLVCEAEGYPALNMSIALMNRASFTKSTLTIENYFRDKFRATLFLYNATRHDNGQYKCTVFHYHGNASNMTTLEVQFKPEVYTKNSKIVTWGNKQVAIHCTVSSNPTSNVEWRKNTTVFHKDNIIANNESIHKVTHRLTLKPNVNRQNESENIYGIYTCTATNTLGIEIAIVEVIEGFVPSKAENIVWRFVGHQLTITMNSHRENNVGVSKVILIIAKENKSDKFPKSPIIEKKDSGYCINVTISNLSISIPFTLTITLMNEVGESDETIVEIKEEMLTLPGAVTKASHTPVIIICVLVIVVLLALVDINVSVTYSRGLSFYLWNRFRNRERECFVNEKDESDRSRMRIRNLSNGNNRRTSQLNNEETSNENTVEYSKIRCQPIPPTPHDKPEDEPQLKFTESIIESPW</sequence>
<keyword evidence="4" id="KW-0325">Glycoprotein</keyword>
<evidence type="ECO:0000256" key="4">
    <source>
        <dbReference type="ARBA" id="ARBA00023180"/>
    </source>
</evidence>
<feature type="transmembrane region" description="Helical" evidence="7">
    <location>
        <begin position="575"/>
        <end position="594"/>
    </location>
</feature>
<evidence type="ECO:0000256" key="6">
    <source>
        <dbReference type="SAM" id="MobiDB-lite"/>
    </source>
</evidence>
<dbReference type="PANTHER" id="PTHR11640:SF164">
    <property type="entry name" value="MAM DOMAIN-CONTAINING GLYCOSYLPHOSPHATIDYLINOSITOL ANCHOR PROTEIN 1"/>
    <property type="match status" value="1"/>
</dbReference>
<feature type="region of interest" description="Disordered" evidence="6">
    <location>
        <begin position="631"/>
        <end position="692"/>
    </location>
</feature>
<dbReference type="InterPro" id="IPR051275">
    <property type="entry name" value="Cell_adhesion_signaling"/>
</dbReference>
<dbReference type="AlphaFoldDB" id="A0A443SE34"/>
<keyword evidence="7" id="KW-1133">Transmembrane helix</keyword>
<evidence type="ECO:0000256" key="2">
    <source>
        <dbReference type="ARBA" id="ARBA00023136"/>
    </source>
</evidence>
<feature type="compositionally biased region" description="Polar residues" evidence="6">
    <location>
        <begin position="634"/>
        <end position="646"/>
    </location>
</feature>
<feature type="compositionally biased region" description="Basic and acidic residues" evidence="6">
    <location>
        <begin position="671"/>
        <end position="680"/>
    </location>
</feature>
<feature type="domain" description="Ig-like" evidence="8">
    <location>
        <begin position="267"/>
        <end position="359"/>
    </location>
</feature>
<protein>
    <submittedName>
        <fullName evidence="9">Neural cell adhesion molecule 2-like protein</fullName>
    </submittedName>
</protein>
<dbReference type="GO" id="GO:0005911">
    <property type="term" value="C:cell-cell junction"/>
    <property type="evidence" value="ECO:0007669"/>
    <property type="project" value="TreeGrafter"/>
</dbReference>
<dbReference type="InterPro" id="IPR003598">
    <property type="entry name" value="Ig_sub2"/>
</dbReference>